<dbReference type="Proteomes" id="UP001549106">
    <property type="component" value="Unassembled WGS sequence"/>
</dbReference>
<accession>A0ABV2LZW6</accession>
<keyword evidence="2" id="KW-0472">Membrane</keyword>
<protein>
    <submittedName>
        <fullName evidence="3">RNA polymerase subunit RPABC4/transcription elongation factor Spt4/uncharacterized coiled-coil protein SlyX</fullName>
    </submittedName>
</protein>
<proteinExistence type="predicted"/>
<feature type="region of interest" description="Disordered" evidence="1">
    <location>
        <begin position="189"/>
        <end position="245"/>
    </location>
</feature>
<evidence type="ECO:0000313" key="3">
    <source>
        <dbReference type="EMBL" id="MET3749755.1"/>
    </source>
</evidence>
<evidence type="ECO:0000313" key="4">
    <source>
        <dbReference type="Proteomes" id="UP001549106"/>
    </source>
</evidence>
<keyword evidence="4" id="KW-1185">Reference proteome</keyword>
<keyword evidence="2" id="KW-0812">Transmembrane</keyword>
<feature type="compositionally biased region" description="Acidic residues" evidence="1">
    <location>
        <begin position="196"/>
        <end position="211"/>
    </location>
</feature>
<comment type="caution">
    <text evidence="3">The sequence shown here is derived from an EMBL/GenBank/DDBJ whole genome shotgun (WGS) entry which is preliminary data.</text>
</comment>
<feature type="compositionally biased region" description="Basic and acidic residues" evidence="1">
    <location>
        <begin position="212"/>
        <end position="224"/>
    </location>
</feature>
<dbReference type="EMBL" id="JBEPMJ010000005">
    <property type="protein sequence ID" value="MET3749755.1"/>
    <property type="molecule type" value="Genomic_DNA"/>
</dbReference>
<organism evidence="3 4">
    <name type="scientific">Blautia caecimuris</name>
    <dbReference type="NCBI Taxonomy" id="1796615"/>
    <lineage>
        <taxon>Bacteria</taxon>
        <taxon>Bacillati</taxon>
        <taxon>Bacillota</taxon>
        <taxon>Clostridia</taxon>
        <taxon>Lachnospirales</taxon>
        <taxon>Lachnospiraceae</taxon>
        <taxon>Blautia</taxon>
    </lineage>
</organism>
<dbReference type="RefSeq" id="WP_257464208.1">
    <property type="nucleotide sequence ID" value="NZ_BAABXP010000006.1"/>
</dbReference>
<keyword evidence="3" id="KW-0251">Elongation factor</keyword>
<evidence type="ECO:0000256" key="1">
    <source>
        <dbReference type="SAM" id="MobiDB-lite"/>
    </source>
</evidence>
<feature type="compositionally biased region" description="Polar residues" evidence="1">
    <location>
        <begin position="228"/>
        <end position="239"/>
    </location>
</feature>
<reference evidence="3 4" key="1">
    <citation type="submission" date="2024-06" db="EMBL/GenBank/DDBJ databases">
        <title>Genomic Encyclopedia of Type Strains, Phase IV (KMG-IV): sequencing the most valuable type-strain genomes for metagenomic binning, comparative biology and taxonomic classification.</title>
        <authorList>
            <person name="Goeker M."/>
        </authorList>
    </citation>
    <scope>NUCLEOTIDE SEQUENCE [LARGE SCALE GENOMIC DNA]</scope>
    <source>
        <strain evidence="3 4">DSM 29492</strain>
    </source>
</reference>
<keyword evidence="2" id="KW-1133">Transmembrane helix</keyword>
<dbReference type="GO" id="GO:0003746">
    <property type="term" value="F:translation elongation factor activity"/>
    <property type="evidence" value="ECO:0007669"/>
    <property type="project" value="UniProtKB-KW"/>
</dbReference>
<keyword evidence="3" id="KW-0648">Protein biosynthesis</keyword>
<evidence type="ECO:0000256" key="2">
    <source>
        <dbReference type="SAM" id="Phobius"/>
    </source>
</evidence>
<gene>
    <name evidence="3" type="ORF">ABID24_000989</name>
</gene>
<feature type="transmembrane region" description="Helical" evidence="2">
    <location>
        <begin position="106"/>
        <end position="126"/>
    </location>
</feature>
<name>A0ABV2LZW6_9FIRM</name>
<sequence>MYCGTCGERIKNGEKICPFCGSEQTTLPQWKGISLDFISDKEEKEEPLEKTLKTGRNLSDTKSKEEDEIFYRSENLESSPFDFQDTKRKLKQNGGKQKKVSGISGIVKVSIIICVAVLILSGSIYIRALQRRNDNLGQKLERMEKLEAQLQEQQIKYKGIAEKQKAQKKQIEAQEKQMNELEGQIAEIREDLDMNTAEEDFFDAGEAESEEITERMTDEDKIPESEQEVISSDGYSQEDYSSDEQ</sequence>